<protein>
    <submittedName>
        <fullName evidence="2">Uncharacterized protein</fullName>
    </submittedName>
</protein>
<dbReference type="AlphaFoldDB" id="A0A0D0CM43"/>
<evidence type="ECO:0000256" key="1">
    <source>
        <dbReference type="SAM" id="Phobius"/>
    </source>
</evidence>
<evidence type="ECO:0000313" key="3">
    <source>
        <dbReference type="Proteomes" id="UP000053593"/>
    </source>
</evidence>
<reference evidence="2 3" key="1">
    <citation type="submission" date="2014-04" db="EMBL/GenBank/DDBJ databases">
        <title>Evolutionary Origins and Diversification of the Mycorrhizal Mutualists.</title>
        <authorList>
            <consortium name="DOE Joint Genome Institute"/>
            <consortium name="Mycorrhizal Genomics Consortium"/>
            <person name="Kohler A."/>
            <person name="Kuo A."/>
            <person name="Nagy L.G."/>
            <person name="Floudas D."/>
            <person name="Copeland A."/>
            <person name="Barry K.W."/>
            <person name="Cichocki N."/>
            <person name="Veneault-Fourrey C."/>
            <person name="LaButti K."/>
            <person name="Lindquist E.A."/>
            <person name="Lipzen A."/>
            <person name="Lundell T."/>
            <person name="Morin E."/>
            <person name="Murat C."/>
            <person name="Riley R."/>
            <person name="Ohm R."/>
            <person name="Sun H."/>
            <person name="Tunlid A."/>
            <person name="Henrissat B."/>
            <person name="Grigoriev I.V."/>
            <person name="Hibbett D.S."/>
            <person name="Martin F."/>
        </authorList>
    </citation>
    <scope>NUCLEOTIDE SEQUENCE [LARGE SCALE GENOMIC DNA]</scope>
    <source>
        <strain evidence="2 3">FD-317 M1</strain>
    </source>
</reference>
<organism evidence="2 3">
    <name type="scientific">Collybiopsis luxurians FD-317 M1</name>
    <dbReference type="NCBI Taxonomy" id="944289"/>
    <lineage>
        <taxon>Eukaryota</taxon>
        <taxon>Fungi</taxon>
        <taxon>Dikarya</taxon>
        <taxon>Basidiomycota</taxon>
        <taxon>Agaricomycotina</taxon>
        <taxon>Agaricomycetes</taxon>
        <taxon>Agaricomycetidae</taxon>
        <taxon>Agaricales</taxon>
        <taxon>Marasmiineae</taxon>
        <taxon>Omphalotaceae</taxon>
        <taxon>Collybiopsis</taxon>
        <taxon>Collybiopsis luxurians</taxon>
    </lineage>
</organism>
<gene>
    <name evidence="2" type="ORF">GYMLUDRAFT_40383</name>
</gene>
<feature type="transmembrane region" description="Helical" evidence="1">
    <location>
        <begin position="42"/>
        <end position="62"/>
    </location>
</feature>
<dbReference type="OrthoDB" id="2958007at2759"/>
<dbReference type="Proteomes" id="UP000053593">
    <property type="component" value="Unassembled WGS sequence"/>
</dbReference>
<accession>A0A0D0CM43</accession>
<keyword evidence="1" id="KW-0812">Transmembrane</keyword>
<name>A0A0D0CM43_9AGAR</name>
<dbReference type="EMBL" id="KN834762">
    <property type="protein sequence ID" value="KIK64129.1"/>
    <property type="molecule type" value="Genomic_DNA"/>
</dbReference>
<proteinExistence type="predicted"/>
<dbReference type="HOGENOM" id="CLU_2722488_0_0_1"/>
<evidence type="ECO:0000313" key="2">
    <source>
        <dbReference type="EMBL" id="KIK64129.1"/>
    </source>
</evidence>
<keyword evidence="1" id="KW-1133">Transmembrane helix</keyword>
<sequence length="72" mass="8262">MLQPKSNLLREGGFVLLLLPAIAQYKDRKHSRLYNSVYRDGIFQYILILAMIVINIVVVKLVSADLDFLLMP</sequence>
<keyword evidence="1" id="KW-0472">Membrane</keyword>
<keyword evidence="3" id="KW-1185">Reference proteome</keyword>